<dbReference type="SUPFAM" id="SSF54427">
    <property type="entry name" value="NTF2-like"/>
    <property type="match status" value="1"/>
</dbReference>
<name>A0A4Q5LZY7_9BACT</name>
<feature type="domain" description="SnoaL-like" evidence="1">
    <location>
        <begin position="8"/>
        <end position="119"/>
    </location>
</feature>
<comment type="caution">
    <text evidence="2">The sequence shown here is derived from an EMBL/GenBank/DDBJ whole genome shotgun (WGS) entry which is preliminary data.</text>
</comment>
<reference evidence="2 3" key="1">
    <citation type="submission" date="2019-02" db="EMBL/GenBank/DDBJ databases">
        <title>Bacterial novel species Emticicia sp. 17J42-9 isolated from soil.</title>
        <authorList>
            <person name="Jung H.-Y."/>
        </authorList>
    </citation>
    <scope>NUCLEOTIDE SEQUENCE [LARGE SCALE GENOMIC DNA]</scope>
    <source>
        <strain evidence="2 3">17J42-9</strain>
    </source>
</reference>
<dbReference type="InterPro" id="IPR037401">
    <property type="entry name" value="SnoaL-like"/>
</dbReference>
<sequence>MQQREQLIQHYIESYNNFDVDGMLKNLDENVQFENISGGEVNLSIKSLSAFRQQAENAKAFFSSRKQTIKNFQHEANQTEIEIDYHAVLAIDLSDVLKKGDVLDLKGKSVFKFAEAKIIAITDIS</sequence>
<evidence type="ECO:0000313" key="3">
    <source>
        <dbReference type="Proteomes" id="UP000293162"/>
    </source>
</evidence>
<dbReference type="InterPro" id="IPR032710">
    <property type="entry name" value="NTF2-like_dom_sf"/>
</dbReference>
<proteinExistence type="predicted"/>
<dbReference type="RefSeq" id="WP_130021318.1">
    <property type="nucleotide sequence ID" value="NZ_SEWF01000016.1"/>
</dbReference>
<accession>A0A4Q5LZY7</accession>
<evidence type="ECO:0000313" key="2">
    <source>
        <dbReference type="EMBL" id="RYU95269.1"/>
    </source>
</evidence>
<dbReference type="Pfam" id="PF12680">
    <property type="entry name" value="SnoaL_2"/>
    <property type="match status" value="1"/>
</dbReference>
<dbReference type="Gene3D" id="3.10.450.50">
    <property type="match status" value="1"/>
</dbReference>
<dbReference type="Proteomes" id="UP000293162">
    <property type="component" value="Unassembled WGS sequence"/>
</dbReference>
<dbReference type="AlphaFoldDB" id="A0A4Q5LZY7"/>
<keyword evidence="3" id="KW-1185">Reference proteome</keyword>
<dbReference type="EMBL" id="SEWF01000016">
    <property type="protein sequence ID" value="RYU95269.1"/>
    <property type="molecule type" value="Genomic_DNA"/>
</dbReference>
<dbReference type="OrthoDB" id="582835at2"/>
<gene>
    <name evidence="2" type="ORF">EWM59_12515</name>
</gene>
<evidence type="ECO:0000259" key="1">
    <source>
        <dbReference type="Pfam" id="PF12680"/>
    </source>
</evidence>
<protein>
    <submittedName>
        <fullName evidence="2">Nuclear transport factor 2 family protein</fullName>
    </submittedName>
</protein>
<organism evidence="2 3">
    <name type="scientific">Emticicia agri</name>
    <dbReference type="NCBI Taxonomy" id="2492393"/>
    <lineage>
        <taxon>Bacteria</taxon>
        <taxon>Pseudomonadati</taxon>
        <taxon>Bacteroidota</taxon>
        <taxon>Cytophagia</taxon>
        <taxon>Cytophagales</taxon>
        <taxon>Leadbetterellaceae</taxon>
        <taxon>Emticicia</taxon>
    </lineage>
</organism>